<comment type="caution">
    <text evidence="2">The sequence shown here is derived from an EMBL/GenBank/DDBJ whole genome shotgun (WGS) entry which is preliminary data.</text>
</comment>
<evidence type="ECO:0000256" key="1">
    <source>
        <dbReference type="SAM" id="Phobius"/>
    </source>
</evidence>
<keyword evidence="1" id="KW-0472">Membrane</keyword>
<dbReference type="OrthoDB" id="286412at2"/>
<dbReference type="Proteomes" id="UP000317243">
    <property type="component" value="Unassembled WGS sequence"/>
</dbReference>
<protein>
    <recommendedName>
        <fullName evidence="4">Transmembrane protein</fullName>
    </recommendedName>
</protein>
<keyword evidence="1" id="KW-0812">Transmembrane</keyword>
<gene>
    <name evidence="2" type="ORF">KOR42_00650</name>
</gene>
<reference evidence="2 3" key="1">
    <citation type="submission" date="2019-02" db="EMBL/GenBank/DDBJ databases">
        <title>Deep-cultivation of Planctomycetes and their phenomic and genomic characterization uncovers novel biology.</title>
        <authorList>
            <person name="Wiegand S."/>
            <person name="Jogler M."/>
            <person name="Boedeker C."/>
            <person name="Pinto D."/>
            <person name="Vollmers J."/>
            <person name="Rivas-Marin E."/>
            <person name="Kohn T."/>
            <person name="Peeters S.H."/>
            <person name="Heuer A."/>
            <person name="Rast P."/>
            <person name="Oberbeckmann S."/>
            <person name="Bunk B."/>
            <person name="Jeske O."/>
            <person name="Meyerdierks A."/>
            <person name="Storesund J.E."/>
            <person name="Kallscheuer N."/>
            <person name="Luecker S."/>
            <person name="Lage O.M."/>
            <person name="Pohl T."/>
            <person name="Merkel B.J."/>
            <person name="Hornburger P."/>
            <person name="Mueller R.-W."/>
            <person name="Bruemmer F."/>
            <person name="Labrenz M."/>
            <person name="Spormann A.M."/>
            <person name="Op Den Camp H."/>
            <person name="Overmann J."/>
            <person name="Amann R."/>
            <person name="Jetten M.S.M."/>
            <person name="Mascher T."/>
            <person name="Medema M.H."/>
            <person name="Devos D.P."/>
            <person name="Kaster A.-K."/>
            <person name="Ovreas L."/>
            <person name="Rohde M."/>
            <person name="Galperin M.Y."/>
            <person name="Jogler C."/>
        </authorList>
    </citation>
    <scope>NUCLEOTIDE SEQUENCE [LARGE SCALE GENOMIC DNA]</scope>
    <source>
        <strain evidence="2 3">KOR42</strain>
    </source>
</reference>
<organism evidence="2 3">
    <name type="scientific">Thalassoglobus neptunius</name>
    <dbReference type="NCBI Taxonomy" id="1938619"/>
    <lineage>
        <taxon>Bacteria</taxon>
        <taxon>Pseudomonadati</taxon>
        <taxon>Planctomycetota</taxon>
        <taxon>Planctomycetia</taxon>
        <taxon>Planctomycetales</taxon>
        <taxon>Planctomycetaceae</taxon>
        <taxon>Thalassoglobus</taxon>
    </lineage>
</organism>
<evidence type="ECO:0000313" key="2">
    <source>
        <dbReference type="EMBL" id="TWT56711.1"/>
    </source>
</evidence>
<dbReference type="RefSeq" id="WP_146506640.1">
    <property type="nucleotide sequence ID" value="NZ_SIHI01000001.1"/>
</dbReference>
<name>A0A5C5X358_9PLAN</name>
<keyword evidence="3" id="KW-1185">Reference proteome</keyword>
<dbReference type="EMBL" id="SIHI01000001">
    <property type="protein sequence ID" value="TWT56711.1"/>
    <property type="molecule type" value="Genomic_DNA"/>
</dbReference>
<proteinExistence type="predicted"/>
<feature type="transmembrane region" description="Helical" evidence="1">
    <location>
        <begin position="6"/>
        <end position="39"/>
    </location>
</feature>
<feature type="transmembrane region" description="Helical" evidence="1">
    <location>
        <begin position="51"/>
        <end position="75"/>
    </location>
</feature>
<feature type="transmembrane region" description="Helical" evidence="1">
    <location>
        <begin position="95"/>
        <end position="117"/>
    </location>
</feature>
<evidence type="ECO:0008006" key="4">
    <source>
        <dbReference type="Google" id="ProtNLM"/>
    </source>
</evidence>
<keyword evidence="1" id="KW-1133">Transmembrane helix</keyword>
<dbReference type="AlphaFoldDB" id="A0A5C5X358"/>
<evidence type="ECO:0000313" key="3">
    <source>
        <dbReference type="Proteomes" id="UP000317243"/>
    </source>
</evidence>
<accession>A0A5C5X358</accession>
<sequence length="137" mass="14980">MELLHSLWAVVVAVANLLVALVIFVAPWVPLLAWIAFWLCAVNWRRLYPVLMKGGMIGVVLIGLIAMLVWSMVSFPDGGVHRLYGLEVSNMVGKMVYVTSLTVIAFLCGSVQLSGCCDSICCFNDKQDPAPEEAAQH</sequence>